<dbReference type="EMBL" id="JACRTB010000029">
    <property type="protein sequence ID" value="MBC8577380.1"/>
    <property type="molecule type" value="Genomic_DNA"/>
</dbReference>
<dbReference type="InterPro" id="IPR029016">
    <property type="entry name" value="GAF-like_dom_sf"/>
</dbReference>
<keyword evidence="3" id="KW-0804">Transcription</keyword>
<evidence type="ECO:0000259" key="5">
    <source>
        <dbReference type="PROSITE" id="PS51078"/>
    </source>
</evidence>
<dbReference type="InterPro" id="IPR005471">
    <property type="entry name" value="Tscrpt_reg_IclR_N"/>
</dbReference>
<feature type="domain" description="HTH iclR-type" evidence="4">
    <location>
        <begin position="8"/>
        <end position="70"/>
    </location>
</feature>
<protein>
    <submittedName>
        <fullName evidence="6">IclR family transcriptional regulator</fullName>
    </submittedName>
</protein>
<dbReference type="PANTHER" id="PTHR30136">
    <property type="entry name" value="HELIX-TURN-HELIX TRANSCRIPTIONAL REGULATOR, ICLR FAMILY"/>
    <property type="match status" value="1"/>
</dbReference>
<sequence length="242" mass="27381">MASADASVKVIERALKMLNCFTKEKLSLSLVEIAREIDLPPSTTSRILATLEKYNYLYRDEETQRYFLGPSIARLGTLCYSHMDFRRIAVPYMVQLRELYNESVGLYVPNKGYRVCIERIESTHPLKRILNIGDRLPLTRGASGRLLLAYQPQNVIDELLEADPYTSVERLAEIRSLGYSTSRSEREEGVVSVAAPIFDSRRKVVAALNVSGPAARITPDLMIEMALKTKEFALRISQELGY</sequence>
<gene>
    <name evidence="6" type="ORF">H8717_13315</name>
</gene>
<dbReference type="PROSITE" id="PS51077">
    <property type="entry name" value="HTH_ICLR"/>
    <property type="match status" value="1"/>
</dbReference>
<name>A0ABR7NLY7_9FIRM</name>
<dbReference type="Pfam" id="PF09339">
    <property type="entry name" value="HTH_IclR"/>
    <property type="match status" value="1"/>
</dbReference>
<accession>A0ABR7NLY7</accession>
<dbReference type="Pfam" id="PF01614">
    <property type="entry name" value="IclR_C"/>
    <property type="match status" value="1"/>
</dbReference>
<dbReference type="InterPro" id="IPR050707">
    <property type="entry name" value="HTH_MetabolicPath_Reg"/>
</dbReference>
<dbReference type="Gene3D" id="1.10.10.10">
    <property type="entry name" value="Winged helix-like DNA-binding domain superfamily/Winged helix DNA-binding domain"/>
    <property type="match status" value="1"/>
</dbReference>
<dbReference type="PROSITE" id="PS51078">
    <property type="entry name" value="ICLR_ED"/>
    <property type="match status" value="1"/>
</dbReference>
<dbReference type="SMART" id="SM00346">
    <property type="entry name" value="HTH_ICLR"/>
    <property type="match status" value="1"/>
</dbReference>
<evidence type="ECO:0000256" key="3">
    <source>
        <dbReference type="ARBA" id="ARBA00023163"/>
    </source>
</evidence>
<dbReference type="InterPro" id="IPR036390">
    <property type="entry name" value="WH_DNA-bd_sf"/>
</dbReference>
<comment type="caution">
    <text evidence="6">The sequence shown here is derived from an EMBL/GenBank/DDBJ whole genome shotgun (WGS) entry which is preliminary data.</text>
</comment>
<dbReference type="InterPro" id="IPR036388">
    <property type="entry name" value="WH-like_DNA-bd_sf"/>
</dbReference>
<dbReference type="Proteomes" id="UP000658131">
    <property type="component" value="Unassembled WGS sequence"/>
</dbReference>
<reference evidence="6 7" key="1">
    <citation type="submission" date="2020-08" db="EMBL/GenBank/DDBJ databases">
        <title>Genome public.</title>
        <authorList>
            <person name="Liu C."/>
            <person name="Sun Q."/>
        </authorList>
    </citation>
    <scope>NUCLEOTIDE SEQUENCE [LARGE SCALE GENOMIC DNA]</scope>
    <source>
        <strain evidence="6 7">BX1</strain>
    </source>
</reference>
<keyword evidence="1" id="KW-0805">Transcription regulation</keyword>
<evidence type="ECO:0000259" key="4">
    <source>
        <dbReference type="PROSITE" id="PS51077"/>
    </source>
</evidence>
<evidence type="ECO:0000313" key="7">
    <source>
        <dbReference type="Proteomes" id="UP000658131"/>
    </source>
</evidence>
<dbReference type="SUPFAM" id="SSF55781">
    <property type="entry name" value="GAF domain-like"/>
    <property type="match status" value="1"/>
</dbReference>
<dbReference type="RefSeq" id="WP_262400788.1">
    <property type="nucleotide sequence ID" value="NZ_JACRTB010000029.1"/>
</dbReference>
<dbReference type="PANTHER" id="PTHR30136:SF24">
    <property type="entry name" value="HTH-TYPE TRANSCRIPTIONAL REPRESSOR ALLR"/>
    <property type="match status" value="1"/>
</dbReference>
<dbReference type="InterPro" id="IPR014757">
    <property type="entry name" value="Tscrpt_reg_IclR_C"/>
</dbReference>
<proteinExistence type="predicted"/>
<organism evidence="6 7">
    <name type="scientific">Yanshouia hominis</name>
    <dbReference type="NCBI Taxonomy" id="2763673"/>
    <lineage>
        <taxon>Bacteria</taxon>
        <taxon>Bacillati</taxon>
        <taxon>Bacillota</taxon>
        <taxon>Clostridia</taxon>
        <taxon>Eubacteriales</taxon>
        <taxon>Oscillospiraceae</taxon>
        <taxon>Yanshouia</taxon>
    </lineage>
</organism>
<dbReference type="Gene3D" id="3.30.450.40">
    <property type="match status" value="1"/>
</dbReference>
<evidence type="ECO:0000313" key="6">
    <source>
        <dbReference type="EMBL" id="MBC8577380.1"/>
    </source>
</evidence>
<evidence type="ECO:0000256" key="2">
    <source>
        <dbReference type="ARBA" id="ARBA00023125"/>
    </source>
</evidence>
<keyword evidence="2" id="KW-0238">DNA-binding</keyword>
<keyword evidence="7" id="KW-1185">Reference proteome</keyword>
<feature type="domain" description="IclR-ED" evidence="5">
    <location>
        <begin position="71"/>
        <end position="242"/>
    </location>
</feature>
<dbReference type="SUPFAM" id="SSF46785">
    <property type="entry name" value="Winged helix' DNA-binding domain"/>
    <property type="match status" value="1"/>
</dbReference>
<evidence type="ECO:0000256" key="1">
    <source>
        <dbReference type="ARBA" id="ARBA00023015"/>
    </source>
</evidence>